<reference evidence="7 8" key="1">
    <citation type="submission" date="2022-04" db="EMBL/GenBank/DDBJ databases">
        <title>Positive selection, recombination, and allopatry shape intraspecific diversity of widespread and dominant cyanobacteria.</title>
        <authorList>
            <person name="Wei J."/>
            <person name="Shu W."/>
            <person name="Hu C."/>
        </authorList>
    </citation>
    <scope>NUCLEOTIDE SEQUENCE [LARGE SCALE GENOMIC DNA]</scope>
    <source>
        <strain evidence="7 8">AS-A4</strain>
    </source>
</reference>
<sequence length="104" mass="11576">MKDSITGWYRNVIRNPKYRWWIIAGSLIYLISPIDISPDFIPIVGWIDDGLIATLLVAELSTWALERLKVKGRKAEDAVQTADAAVPGYKSETKTVDVNAVSAE</sequence>
<feature type="transmembrane region" description="Helical" evidence="5">
    <location>
        <begin position="43"/>
        <end position="65"/>
    </location>
</feature>
<dbReference type="Proteomes" id="UP001476950">
    <property type="component" value="Unassembled WGS sequence"/>
</dbReference>
<evidence type="ECO:0000256" key="5">
    <source>
        <dbReference type="SAM" id="Phobius"/>
    </source>
</evidence>
<evidence type="ECO:0000256" key="3">
    <source>
        <dbReference type="ARBA" id="ARBA00022989"/>
    </source>
</evidence>
<organism evidence="7 8">
    <name type="scientific">Stenomitos frigidus AS-A4</name>
    <dbReference type="NCBI Taxonomy" id="2933935"/>
    <lineage>
        <taxon>Bacteria</taxon>
        <taxon>Bacillati</taxon>
        <taxon>Cyanobacteriota</taxon>
        <taxon>Cyanophyceae</taxon>
        <taxon>Leptolyngbyales</taxon>
        <taxon>Leptolyngbyaceae</taxon>
        <taxon>Stenomitos</taxon>
    </lineage>
</organism>
<evidence type="ECO:0000256" key="2">
    <source>
        <dbReference type="ARBA" id="ARBA00022692"/>
    </source>
</evidence>
<dbReference type="InterPro" id="IPR010652">
    <property type="entry name" value="DUF1232"/>
</dbReference>
<keyword evidence="8" id="KW-1185">Reference proteome</keyword>
<comment type="caution">
    <text evidence="7">The sequence shown here is derived from an EMBL/GenBank/DDBJ whole genome shotgun (WGS) entry which is preliminary data.</text>
</comment>
<name>A0ABV0KFB5_9CYAN</name>
<protein>
    <submittedName>
        <fullName evidence="7">YkvA family protein</fullName>
    </submittedName>
</protein>
<evidence type="ECO:0000313" key="7">
    <source>
        <dbReference type="EMBL" id="MEP1057919.1"/>
    </source>
</evidence>
<dbReference type="Pfam" id="PF06803">
    <property type="entry name" value="DUF1232"/>
    <property type="match status" value="1"/>
</dbReference>
<dbReference type="EMBL" id="JAMPLM010000003">
    <property type="protein sequence ID" value="MEP1057919.1"/>
    <property type="molecule type" value="Genomic_DNA"/>
</dbReference>
<evidence type="ECO:0000313" key="8">
    <source>
        <dbReference type="Proteomes" id="UP001476950"/>
    </source>
</evidence>
<accession>A0ABV0KFB5</accession>
<gene>
    <name evidence="7" type="ORF">NDI38_05670</name>
</gene>
<keyword evidence="4 5" id="KW-0472">Membrane</keyword>
<keyword evidence="3 5" id="KW-1133">Transmembrane helix</keyword>
<comment type="subcellular location">
    <subcellularLocation>
        <location evidence="1">Endomembrane system</location>
        <topology evidence="1">Multi-pass membrane protein</topology>
    </subcellularLocation>
</comment>
<proteinExistence type="predicted"/>
<keyword evidence="2 5" id="KW-0812">Transmembrane</keyword>
<feature type="domain" description="DUF1232" evidence="6">
    <location>
        <begin position="19"/>
        <end position="55"/>
    </location>
</feature>
<evidence type="ECO:0000256" key="1">
    <source>
        <dbReference type="ARBA" id="ARBA00004127"/>
    </source>
</evidence>
<feature type="transmembrane region" description="Helical" evidence="5">
    <location>
        <begin position="20"/>
        <end position="37"/>
    </location>
</feature>
<evidence type="ECO:0000256" key="4">
    <source>
        <dbReference type="ARBA" id="ARBA00023136"/>
    </source>
</evidence>
<dbReference type="RefSeq" id="WP_190451291.1">
    <property type="nucleotide sequence ID" value="NZ_JAMPLM010000003.1"/>
</dbReference>
<evidence type="ECO:0000259" key="6">
    <source>
        <dbReference type="Pfam" id="PF06803"/>
    </source>
</evidence>